<gene>
    <name evidence="1" type="ORF">EZS28_051904</name>
</gene>
<organism evidence="1 2">
    <name type="scientific">Streblomastix strix</name>
    <dbReference type="NCBI Taxonomy" id="222440"/>
    <lineage>
        <taxon>Eukaryota</taxon>
        <taxon>Metamonada</taxon>
        <taxon>Preaxostyla</taxon>
        <taxon>Oxymonadida</taxon>
        <taxon>Streblomastigidae</taxon>
        <taxon>Streblomastix</taxon>
    </lineage>
</organism>
<comment type="caution">
    <text evidence="1">The sequence shown here is derived from an EMBL/GenBank/DDBJ whole genome shotgun (WGS) entry which is preliminary data.</text>
</comment>
<reference evidence="1 2" key="1">
    <citation type="submission" date="2019-03" db="EMBL/GenBank/DDBJ databases">
        <title>Single cell metagenomics reveals metabolic interactions within the superorganism composed of flagellate Streblomastix strix and complex community of Bacteroidetes bacteria on its surface.</title>
        <authorList>
            <person name="Treitli S.C."/>
            <person name="Kolisko M."/>
            <person name="Husnik F."/>
            <person name="Keeling P."/>
            <person name="Hampl V."/>
        </authorList>
    </citation>
    <scope>NUCLEOTIDE SEQUENCE [LARGE SCALE GENOMIC DNA]</scope>
    <source>
        <strain evidence="1">ST1C</strain>
    </source>
</reference>
<dbReference type="EMBL" id="SNRW01039746">
    <property type="protein sequence ID" value="KAA6350145.1"/>
    <property type="molecule type" value="Genomic_DNA"/>
</dbReference>
<dbReference type="AlphaFoldDB" id="A0A5J4SY91"/>
<accession>A0A5J4SY91</accession>
<protein>
    <submittedName>
        <fullName evidence="1">Uncharacterized protein</fullName>
    </submittedName>
</protein>
<name>A0A5J4SY91_9EUKA</name>
<evidence type="ECO:0000313" key="1">
    <source>
        <dbReference type="EMBL" id="KAA6350145.1"/>
    </source>
</evidence>
<proteinExistence type="predicted"/>
<dbReference type="Proteomes" id="UP000324800">
    <property type="component" value="Unassembled WGS sequence"/>
</dbReference>
<feature type="non-terminal residue" evidence="1">
    <location>
        <position position="160"/>
    </location>
</feature>
<sequence>MDYFRQASNRARRNLNVIPQINIRRTFDGVDTSIFTRFKKKERPKNLAFALARIDCDALEILNTFLPIQILSTSLQNPGAGVRHQSTICPKCPNNWHFIFIHKKLRQHIQSGIAPPCHTWKGIRRLLQLYQRTFSKIKSDAQGTACQLERKARIEYEQKR</sequence>
<evidence type="ECO:0000313" key="2">
    <source>
        <dbReference type="Proteomes" id="UP000324800"/>
    </source>
</evidence>